<name>A0ABN1R2L6_9ACTN</name>
<gene>
    <name evidence="1" type="ORF">GCM10009560_70360</name>
</gene>
<comment type="caution">
    <text evidence="1">The sequence shown here is derived from an EMBL/GenBank/DDBJ whole genome shotgun (WGS) entry which is preliminary data.</text>
</comment>
<evidence type="ECO:0000313" key="2">
    <source>
        <dbReference type="Proteomes" id="UP001501578"/>
    </source>
</evidence>
<dbReference type="EMBL" id="BAAAHQ010000047">
    <property type="protein sequence ID" value="GAA0950672.1"/>
    <property type="molecule type" value="Genomic_DNA"/>
</dbReference>
<keyword evidence="2" id="KW-1185">Reference proteome</keyword>
<protein>
    <submittedName>
        <fullName evidence="1">Protein phosphatase 2C domain-containing protein</fullName>
    </submittedName>
</protein>
<dbReference type="RefSeq" id="WP_343954602.1">
    <property type="nucleotide sequence ID" value="NZ_BAAAHQ010000047.1"/>
</dbReference>
<accession>A0ABN1R2L6</accession>
<sequence>MRVQIVSEPGSPTRANEDLAMAQPNRLLVLDGLTERTESGCVHGVVWYVNALGGAIMRQSDSLTLREVLGAAINDTADLHSSTCDLSHPGTPAAAVGLVQLVDHRLSYLILGDVTVVLRAGDKADVVTDDRLLRVNEALHSAVPVPPGADSSERQAGLIRRKHAELAVRNKEGGYWVAAADADVAGQAVTGSRDSAEIRQLAVLTDGASRVVEPFGLTDWWGLMDTLAAEGPDAVVGRVRAAEASDPIGHRWPRNKPSDDATVVYWER</sequence>
<evidence type="ECO:0000313" key="1">
    <source>
        <dbReference type="EMBL" id="GAA0950672.1"/>
    </source>
</evidence>
<proteinExistence type="predicted"/>
<organism evidence="1 2">
    <name type="scientific">Nonomuraea longicatena</name>
    <dbReference type="NCBI Taxonomy" id="83682"/>
    <lineage>
        <taxon>Bacteria</taxon>
        <taxon>Bacillati</taxon>
        <taxon>Actinomycetota</taxon>
        <taxon>Actinomycetes</taxon>
        <taxon>Streptosporangiales</taxon>
        <taxon>Streptosporangiaceae</taxon>
        <taxon>Nonomuraea</taxon>
    </lineage>
</organism>
<reference evidence="1 2" key="1">
    <citation type="journal article" date="2019" name="Int. J. Syst. Evol. Microbiol.">
        <title>The Global Catalogue of Microorganisms (GCM) 10K type strain sequencing project: providing services to taxonomists for standard genome sequencing and annotation.</title>
        <authorList>
            <consortium name="The Broad Institute Genomics Platform"/>
            <consortium name="The Broad Institute Genome Sequencing Center for Infectious Disease"/>
            <person name="Wu L."/>
            <person name="Ma J."/>
        </authorList>
    </citation>
    <scope>NUCLEOTIDE SEQUENCE [LARGE SCALE GENOMIC DNA]</scope>
    <source>
        <strain evidence="1 2">JCM 11136</strain>
    </source>
</reference>
<dbReference type="Proteomes" id="UP001501578">
    <property type="component" value="Unassembled WGS sequence"/>
</dbReference>